<dbReference type="RefSeq" id="WP_338291526.1">
    <property type="nucleotide sequence ID" value="NZ_AP027272.1"/>
</dbReference>
<feature type="domain" description="VTT" evidence="2">
    <location>
        <begin position="40"/>
        <end position="158"/>
    </location>
</feature>
<feature type="transmembrane region" description="Helical" evidence="1">
    <location>
        <begin position="172"/>
        <end position="191"/>
    </location>
</feature>
<protein>
    <recommendedName>
        <fullName evidence="2">VTT domain-containing protein</fullName>
    </recommendedName>
</protein>
<dbReference type="AlphaFoldDB" id="A0AA48HPE3"/>
<feature type="transmembrane region" description="Helical" evidence="1">
    <location>
        <begin position="100"/>
        <end position="122"/>
    </location>
</feature>
<proteinExistence type="predicted"/>
<dbReference type="Pfam" id="PF09335">
    <property type="entry name" value="VTT_dom"/>
    <property type="match status" value="1"/>
</dbReference>
<feature type="transmembrane region" description="Helical" evidence="1">
    <location>
        <begin position="134"/>
        <end position="160"/>
    </location>
</feature>
<gene>
    <name evidence="3" type="ORF">MACH26_10700</name>
</gene>
<dbReference type="PANTHER" id="PTHR42709">
    <property type="entry name" value="ALKALINE PHOSPHATASE LIKE PROTEIN"/>
    <property type="match status" value="1"/>
</dbReference>
<sequence>MKIFEWCYDTTMHWAKHRHAQWYLGGMSFAESVFFPIPPDVMLAPMALSKPQKAWYYAFITTAGSVLGGILGFILGWFAFEGLIQPLVEQWGYQAKLDHAMQWFSEYGVWVVFLAGFTPIPYKVFTISAGALHMAFIPFVIASTIGRGARFFLVAALMYWGGAPFEQKLRQHVDTIGWTVIVLAVIAYFIFR</sequence>
<evidence type="ECO:0000313" key="3">
    <source>
        <dbReference type="EMBL" id="BDX05549.1"/>
    </source>
</evidence>
<organism evidence="3 4">
    <name type="scientific">Planctobacterium marinum</name>
    <dbReference type="NCBI Taxonomy" id="1631968"/>
    <lineage>
        <taxon>Bacteria</taxon>
        <taxon>Pseudomonadati</taxon>
        <taxon>Pseudomonadota</taxon>
        <taxon>Gammaproteobacteria</taxon>
        <taxon>Alteromonadales</taxon>
        <taxon>Alteromonadaceae</taxon>
        <taxon>Planctobacterium</taxon>
    </lineage>
</organism>
<dbReference type="PANTHER" id="PTHR42709:SF11">
    <property type="entry name" value="DEDA FAMILY PROTEIN"/>
    <property type="match status" value="1"/>
</dbReference>
<dbReference type="InterPro" id="IPR051311">
    <property type="entry name" value="DedA_domain"/>
</dbReference>
<name>A0AA48HPE3_9ALTE</name>
<keyword evidence="4" id="KW-1185">Reference proteome</keyword>
<accession>A0AA48HPE3</accession>
<reference evidence="3" key="1">
    <citation type="submission" date="2023-01" db="EMBL/GenBank/DDBJ databases">
        <title>Complete genome sequence of Planctobacterium marinum strain Dej080120_11.</title>
        <authorList>
            <person name="Ueki S."/>
            <person name="Maruyama F."/>
        </authorList>
    </citation>
    <scope>NUCLEOTIDE SEQUENCE</scope>
    <source>
        <strain evidence="3">Dej080120_11</strain>
    </source>
</reference>
<dbReference type="GO" id="GO:0005886">
    <property type="term" value="C:plasma membrane"/>
    <property type="evidence" value="ECO:0007669"/>
    <property type="project" value="UniProtKB-ARBA"/>
</dbReference>
<keyword evidence="1" id="KW-0472">Membrane</keyword>
<dbReference type="KEGG" id="pmaw:MACH26_10700"/>
<dbReference type="Proteomes" id="UP001333710">
    <property type="component" value="Chromosome"/>
</dbReference>
<evidence type="ECO:0000259" key="2">
    <source>
        <dbReference type="Pfam" id="PF09335"/>
    </source>
</evidence>
<evidence type="ECO:0000256" key="1">
    <source>
        <dbReference type="SAM" id="Phobius"/>
    </source>
</evidence>
<evidence type="ECO:0000313" key="4">
    <source>
        <dbReference type="Proteomes" id="UP001333710"/>
    </source>
</evidence>
<feature type="transmembrane region" description="Helical" evidence="1">
    <location>
        <begin position="55"/>
        <end position="80"/>
    </location>
</feature>
<keyword evidence="1" id="KW-1133">Transmembrane helix</keyword>
<keyword evidence="1" id="KW-0812">Transmembrane</keyword>
<dbReference type="EMBL" id="AP027272">
    <property type="protein sequence ID" value="BDX05549.1"/>
    <property type="molecule type" value="Genomic_DNA"/>
</dbReference>
<dbReference type="InterPro" id="IPR032816">
    <property type="entry name" value="VTT_dom"/>
</dbReference>